<keyword evidence="2" id="KW-1185">Reference proteome</keyword>
<protein>
    <recommendedName>
        <fullName evidence="3">Phage gp6-like head-tail connector protein</fullName>
    </recommendedName>
</protein>
<comment type="caution">
    <text evidence="1">The sequence shown here is derived from an EMBL/GenBank/DDBJ whole genome shotgun (WGS) entry which is preliminary data.</text>
</comment>
<dbReference type="EMBL" id="JAPOHA010000018">
    <property type="protein sequence ID" value="MCY1715220.1"/>
    <property type="molecule type" value="Genomic_DNA"/>
</dbReference>
<dbReference type="RefSeq" id="WP_268059256.1">
    <property type="nucleotide sequence ID" value="NZ_JAPOHA010000018.1"/>
</dbReference>
<name>A0ABT4BWD8_9FIRM</name>
<organism evidence="1 2">
    <name type="scientific">Caproiciproducens galactitolivorans</name>
    <dbReference type="NCBI Taxonomy" id="642589"/>
    <lineage>
        <taxon>Bacteria</taxon>
        <taxon>Bacillati</taxon>
        <taxon>Bacillota</taxon>
        <taxon>Clostridia</taxon>
        <taxon>Eubacteriales</taxon>
        <taxon>Acutalibacteraceae</taxon>
        <taxon>Caproiciproducens</taxon>
    </lineage>
</organism>
<evidence type="ECO:0000313" key="2">
    <source>
        <dbReference type="Proteomes" id="UP001082703"/>
    </source>
</evidence>
<evidence type="ECO:0000313" key="1">
    <source>
        <dbReference type="EMBL" id="MCY1715220.1"/>
    </source>
</evidence>
<evidence type="ECO:0008006" key="3">
    <source>
        <dbReference type="Google" id="ProtNLM"/>
    </source>
</evidence>
<accession>A0ABT4BWD8</accession>
<reference evidence="1 2" key="1">
    <citation type="submission" date="2022-11" db="EMBL/GenBank/DDBJ databases">
        <authorList>
            <person name="Caiyu Z."/>
        </authorList>
    </citation>
    <scope>NUCLEOTIDE SEQUENCE [LARGE SCALE GENOMIC DNA]</scope>
    <source>
        <strain evidence="1 2">YR-4</strain>
    </source>
</reference>
<gene>
    <name evidence="1" type="ORF">OUY18_13275</name>
</gene>
<dbReference type="Proteomes" id="UP001082703">
    <property type="component" value="Unassembled WGS sequence"/>
</dbReference>
<sequence>MAYSKDAELTKIYRQLPTVTDDEKPIISDLYDDWYNIALEKSNRKAGQETPALLAIIRDTTIAAYNRRGDEGMTGSAAGGQSFSYQDLEEQLHKRILGANLRLFRL</sequence>
<proteinExistence type="predicted"/>